<feature type="compositionally biased region" description="Basic and acidic residues" evidence="1">
    <location>
        <begin position="93"/>
        <end position="103"/>
    </location>
</feature>
<proteinExistence type="predicted"/>
<dbReference type="AlphaFoldDB" id="A0A9P4MV02"/>
<accession>A0A9P4MV02</accession>
<evidence type="ECO:0000313" key="3">
    <source>
        <dbReference type="Proteomes" id="UP000800093"/>
    </source>
</evidence>
<comment type="caution">
    <text evidence="2">The sequence shown here is derived from an EMBL/GenBank/DDBJ whole genome shotgun (WGS) entry which is preliminary data.</text>
</comment>
<feature type="region of interest" description="Disordered" evidence="1">
    <location>
        <begin position="93"/>
        <end position="152"/>
    </location>
</feature>
<dbReference type="OrthoDB" id="5367448at2759"/>
<keyword evidence="3" id="KW-1185">Reference proteome</keyword>
<name>A0A9P4MV02_9PLEO</name>
<reference evidence="3" key="1">
    <citation type="journal article" date="2020" name="Stud. Mycol.">
        <title>101 Dothideomycetes genomes: A test case for predicting lifestyles and emergence of pathogens.</title>
        <authorList>
            <person name="Haridas S."/>
            <person name="Albert R."/>
            <person name="Binder M."/>
            <person name="Bloem J."/>
            <person name="LaButti K."/>
            <person name="Salamov A."/>
            <person name="Andreopoulos B."/>
            <person name="Baker S."/>
            <person name="Barry K."/>
            <person name="Bills G."/>
            <person name="Bluhm B."/>
            <person name="Cannon C."/>
            <person name="Castanera R."/>
            <person name="Culley D."/>
            <person name="Daum C."/>
            <person name="Ezra D."/>
            <person name="Gonzalez J."/>
            <person name="Henrissat B."/>
            <person name="Kuo A."/>
            <person name="Liang C."/>
            <person name="Lipzen A."/>
            <person name="Lutzoni F."/>
            <person name="Magnuson J."/>
            <person name="Mondo S."/>
            <person name="Nolan M."/>
            <person name="Ohm R."/>
            <person name="Pangilinan J."/>
            <person name="Park H.-J."/>
            <person name="Ramirez L."/>
            <person name="Alfaro M."/>
            <person name="Sun H."/>
            <person name="Tritt A."/>
            <person name="Yoshinaga Y."/>
            <person name="Zwiers L.-H."/>
            <person name="Turgeon B."/>
            <person name="Goodwin S."/>
            <person name="Spatafora J."/>
            <person name="Crous P."/>
            <person name="Grigoriev I."/>
        </authorList>
    </citation>
    <scope>NUCLEOTIDE SEQUENCE [LARGE SCALE GENOMIC DNA]</scope>
    <source>
        <strain evidence="3">CBS 304.66</strain>
    </source>
</reference>
<dbReference type="EMBL" id="ML986765">
    <property type="protein sequence ID" value="KAF2258435.1"/>
    <property type="molecule type" value="Genomic_DNA"/>
</dbReference>
<evidence type="ECO:0000313" key="2">
    <source>
        <dbReference type="EMBL" id="KAF2258435.1"/>
    </source>
</evidence>
<gene>
    <name evidence="2" type="ORF">CC78DRAFT_587192</name>
</gene>
<feature type="compositionally biased region" description="Low complexity" evidence="1">
    <location>
        <begin position="124"/>
        <end position="135"/>
    </location>
</feature>
<protein>
    <submittedName>
        <fullName evidence="2">Uncharacterized protein</fullName>
    </submittedName>
</protein>
<sequence>MSAARRASAQLLSSRSVHLRIQPRPANLSESREIFRVLERFGEISTYRSLRYEYHNPADNVALAIYRDAESAQQALNASPIRFALERVAPEDDGHVAGDRATGDEAASESETSIQDGVDEMLRPSRLSNRSLPSASIPPKPQNTPSETRPAPMPFFDASPPKETTSKWFQVTVDRSRAVHQDFIERQPYWKHFSPMKSMAQEDLAKSVPHVGLSDVSKRPFAHHRTPRKVLRAMSKYVEHRMPTLRDMYEEGDRRT</sequence>
<organism evidence="2 3">
    <name type="scientific">Lojkania enalia</name>
    <dbReference type="NCBI Taxonomy" id="147567"/>
    <lineage>
        <taxon>Eukaryota</taxon>
        <taxon>Fungi</taxon>
        <taxon>Dikarya</taxon>
        <taxon>Ascomycota</taxon>
        <taxon>Pezizomycotina</taxon>
        <taxon>Dothideomycetes</taxon>
        <taxon>Pleosporomycetidae</taxon>
        <taxon>Pleosporales</taxon>
        <taxon>Pleosporales incertae sedis</taxon>
        <taxon>Lojkania</taxon>
    </lineage>
</organism>
<dbReference type="Proteomes" id="UP000800093">
    <property type="component" value="Unassembled WGS sequence"/>
</dbReference>
<evidence type="ECO:0000256" key="1">
    <source>
        <dbReference type="SAM" id="MobiDB-lite"/>
    </source>
</evidence>